<accession>A0ABY6HWX6</accession>
<dbReference type="PANTHER" id="PTHR13420:SF7">
    <property type="entry name" value="UPF0235 PROTEIN C15ORF40"/>
    <property type="match status" value="1"/>
</dbReference>
<proteinExistence type="inferred from homology"/>
<comment type="similarity">
    <text evidence="1 2">Belongs to the UPF0235 family.</text>
</comment>
<dbReference type="EMBL" id="CP104013">
    <property type="protein sequence ID" value="UYP47086.1"/>
    <property type="molecule type" value="Genomic_DNA"/>
</dbReference>
<evidence type="ECO:0000313" key="3">
    <source>
        <dbReference type="EMBL" id="UYP47086.1"/>
    </source>
</evidence>
<evidence type="ECO:0000256" key="1">
    <source>
        <dbReference type="ARBA" id="ARBA00010364"/>
    </source>
</evidence>
<dbReference type="PANTHER" id="PTHR13420">
    <property type="entry name" value="UPF0235 PROTEIN C15ORF40"/>
    <property type="match status" value="1"/>
</dbReference>
<gene>
    <name evidence="3" type="ORF">NEF87_003371</name>
</gene>
<dbReference type="HAMAP" id="MF_00634">
    <property type="entry name" value="UPF0235"/>
    <property type="match status" value="1"/>
</dbReference>
<evidence type="ECO:0000313" key="4">
    <source>
        <dbReference type="Proteomes" id="UP001208689"/>
    </source>
</evidence>
<dbReference type="SUPFAM" id="SSF69786">
    <property type="entry name" value="YggU-like"/>
    <property type="match status" value="1"/>
</dbReference>
<dbReference type="InterPro" id="IPR036591">
    <property type="entry name" value="YggU-like_sf"/>
</dbReference>
<sequence length="123" mass="14025">MVKFNKSKKKSGKIQKKDMNDIQKTLSLYQDEDNPNLYNLILLIKPNSRENRLFREGEHFYLNISAPPVKGKANIAIIKFLSAKLKISKSAIRIVRGHTASTKTLILEISNSSIEEVTQKLIK</sequence>
<name>A0ABY6HWX6_9ARCH</name>
<organism evidence="3 4">
    <name type="scientific">Candidatus Lokiarchaeum ossiferum</name>
    <dbReference type="NCBI Taxonomy" id="2951803"/>
    <lineage>
        <taxon>Archaea</taxon>
        <taxon>Promethearchaeati</taxon>
        <taxon>Promethearchaeota</taxon>
        <taxon>Promethearchaeia</taxon>
        <taxon>Promethearchaeales</taxon>
        <taxon>Promethearchaeaceae</taxon>
        <taxon>Candidatus Lokiarchaeum</taxon>
    </lineage>
</organism>
<reference evidence="3" key="1">
    <citation type="submission" date="2022-09" db="EMBL/GenBank/DDBJ databases">
        <title>Actin cytoskeleton and complex cell architecture in an #Asgard archaeon.</title>
        <authorList>
            <person name="Ponce Toledo R.I."/>
            <person name="Schleper C."/>
            <person name="Rodrigues Oliveira T."/>
            <person name="Wollweber F."/>
            <person name="Xu J."/>
            <person name="Rittmann S."/>
            <person name="Klingl A."/>
            <person name="Pilhofer M."/>
        </authorList>
    </citation>
    <scope>NUCLEOTIDE SEQUENCE</scope>
    <source>
        <strain evidence="3">B-35</strain>
    </source>
</reference>
<dbReference type="Gene3D" id="3.30.1200.10">
    <property type="entry name" value="YggU-like"/>
    <property type="match status" value="1"/>
</dbReference>
<dbReference type="InterPro" id="IPR003746">
    <property type="entry name" value="DUF167"/>
</dbReference>
<dbReference type="Proteomes" id="UP001208689">
    <property type="component" value="Chromosome"/>
</dbReference>
<dbReference type="Pfam" id="PF02594">
    <property type="entry name" value="DUF167"/>
    <property type="match status" value="1"/>
</dbReference>
<keyword evidence="4" id="KW-1185">Reference proteome</keyword>
<protein>
    <recommendedName>
        <fullName evidence="2">UPF0235 protein NEF87_003371</fullName>
    </recommendedName>
</protein>
<dbReference type="NCBIfam" id="TIGR00251">
    <property type="entry name" value="DUF167 family protein"/>
    <property type="match status" value="1"/>
</dbReference>
<dbReference type="SMART" id="SM01152">
    <property type="entry name" value="DUF167"/>
    <property type="match status" value="1"/>
</dbReference>
<evidence type="ECO:0000256" key="2">
    <source>
        <dbReference type="HAMAP-Rule" id="MF_00634"/>
    </source>
</evidence>